<proteinExistence type="predicted"/>
<name>A0A699X7B2_TANCI</name>
<sequence>VPANVRTTQRRPIDPALVPDGSRSPAPGAPVVQPEGSVRSAAHPGRGVDEHRRTPVPACAVQDGPARAHDRPGLRHPLHRQFRLPENGADRRIR</sequence>
<protein>
    <submittedName>
        <fullName evidence="2">Uncharacterized protein</fullName>
    </submittedName>
</protein>
<dbReference type="EMBL" id="BKCJ011819293">
    <property type="protein sequence ID" value="GFD55557.1"/>
    <property type="molecule type" value="Genomic_DNA"/>
</dbReference>
<evidence type="ECO:0000256" key="1">
    <source>
        <dbReference type="SAM" id="MobiDB-lite"/>
    </source>
</evidence>
<dbReference type="AlphaFoldDB" id="A0A699X7B2"/>
<feature type="non-terminal residue" evidence="2">
    <location>
        <position position="1"/>
    </location>
</feature>
<evidence type="ECO:0000313" key="2">
    <source>
        <dbReference type="EMBL" id="GFD55557.1"/>
    </source>
</evidence>
<organism evidence="2">
    <name type="scientific">Tanacetum cinerariifolium</name>
    <name type="common">Dalmatian daisy</name>
    <name type="synonym">Chrysanthemum cinerariifolium</name>
    <dbReference type="NCBI Taxonomy" id="118510"/>
    <lineage>
        <taxon>Eukaryota</taxon>
        <taxon>Viridiplantae</taxon>
        <taxon>Streptophyta</taxon>
        <taxon>Embryophyta</taxon>
        <taxon>Tracheophyta</taxon>
        <taxon>Spermatophyta</taxon>
        <taxon>Magnoliopsida</taxon>
        <taxon>eudicotyledons</taxon>
        <taxon>Gunneridae</taxon>
        <taxon>Pentapetalae</taxon>
        <taxon>asterids</taxon>
        <taxon>campanulids</taxon>
        <taxon>Asterales</taxon>
        <taxon>Asteraceae</taxon>
        <taxon>Asteroideae</taxon>
        <taxon>Anthemideae</taxon>
        <taxon>Anthemidinae</taxon>
        <taxon>Tanacetum</taxon>
    </lineage>
</organism>
<accession>A0A699X7B2</accession>
<gene>
    <name evidence="2" type="ORF">Tci_927526</name>
</gene>
<comment type="caution">
    <text evidence="2">The sequence shown here is derived from an EMBL/GenBank/DDBJ whole genome shotgun (WGS) entry which is preliminary data.</text>
</comment>
<feature type="region of interest" description="Disordered" evidence="1">
    <location>
        <begin position="1"/>
        <end position="94"/>
    </location>
</feature>
<feature type="non-terminal residue" evidence="2">
    <location>
        <position position="94"/>
    </location>
</feature>
<reference evidence="2" key="1">
    <citation type="journal article" date="2019" name="Sci. Rep.">
        <title>Draft genome of Tanacetum cinerariifolium, the natural source of mosquito coil.</title>
        <authorList>
            <person name="Yamashiro T."/>
            <person name="Shiraishi A."/>
            <person name="Satake H."/>
            <person name="Nakayama K."/>
        </authorList>
    </citation>
    <scope>NUCLEOTIDE SEQUENCE</scope>
</reference>